<dbReference type="eggNOG" id="KOG1101">
    <property type="taxonomic scope" value="Eukaryota"/>
</dbReference>
<accession>S8AHI2</accession>
<dbReference type="OrthoDB" id="2196114at2759"/>
<evidence type="ECO:0000256" key="2">
    <source>
        <dbReference type="ARBA" id="ARBA00022833"/>
    </source>
</evidence>
<dbReference type="Pfam" id="PF00653">
    <property type="entry name" value="BIR"/>
    <property type="match status" value="2"/>
</dbReference>
<feature type="compositionally biased region" description="Polar residues" evidence="3">
    <location>
        <begin position="536"/>
        <end position="552"/>
    </location>
</feature>
<feature type="region of interest" description="Disordered" evidence="3">
    <location>
        <begin position="775"/>
        <end position="825"/>
    </location>
</feature>
<keyword evidence="2" id="KW-0862">Zinc</keyword>
<dbReference type="AlphaFoldDB" id="S8AHI2"/>
<feature type="compositionally biased region" description="Basic and acidic residues" evidence="3">
    <location>
        <begin position="446"/>
        <end position="455"/>
    </location>
</feature>
<feature type="compositionally biased region" description="Basic residues" evidence="3">
    <location>
        <begin position="343"/>
        <end position="355"/>
    </location>
</feature>
<keyword evidence="1" id="KW-0479">Metal-binding</keyword>
<feature type="region of interest" description="Disordered" evidence="3">
    <location>
        <begin position="404"/>
        <end position="488"/>
    </location>
</feature>
<feature type="compositionally biased region" description="Basic and acidic residues" evidence="3">
    <location>
        <begin position="600"/>
        <end position="620"/>
    </location>
</feature>
<evidence type="ECO:0000313" key="5">
    <source>
        <dbReference type="Proteomes" id="UP000015100"/>
    </source>
</evidence>
<dbReference type="HOGENOM" id="CLU_293543_0_0_1"/>
<dbReference type="OMA" id="QINMENG"/>
<organism evidence="4 5">
    <name type="scientific">Dactylellina haptotyla (strain CBS 200.50)</name>
    <name type="common">Nematode-trapping fungus</name>
    <name type="synonym">Monacrosporium haptotylum</name>
    <dbReference type="NCBI Taxonomy" id="1284197"/>
    <lineage>
        <taxon>Eukaryota</taxon>
        <taxon>Fungi</taxon>
        <taxon>Dikarya</taxon>
        <taxon>Ascomycota</taxon>
        <taxon>Pezizomycotina</taxon>
        <taxon>Orbiliomycetes</taxon>
        <taxon>Orbiliales</taxon>
        <taxon>Orbiliaceae</taxon>
        <taxon>Dactylellina</taxon>
    </lineage>
</organism>
<protein>
    <recommendedName>
        <fullName evidence="6">BIR-domain-containing protein</fullName>
    </recommendedName>
</protein>
<reference evidence="4 5" key="1">
    <citation type="journal article" date="2013" name="PLoS Genet.">
        <title>Genomic mechanisms accounting for the adaptation to parasitism in nematode-trapping fungi.</title>
        <authorList>
            <person name="Meerupati T."/>
            <person name="Andersson K.M."/>
            <person name="Friman E."/>
            <person name="Kumar D."/>
            <person name="Tunlid A."/>
            <person name="Ahren D."/>
        </authorList>
    </citation>
    <scope>NUCLEOTIDE SEQUENCE [LARGE SCALE GENOMIC DNA]</scope>
    <source>
        <strain evidence="4 5">CBS 200.50</strain>
    </source>
</reference>
<feature type="compositionally biased region" description="Polar residues" evidence="3">
    <location>
        <begin position="436"/>
        <end position="445"/>
    </location>
</feature>
<comment type="caution">
    <text evidence="4">The sequence shown here is derived from an EMBL/GenBank/DDBJ whole genome shotgun (WGS) entry which is preliminary data.</text>
</comment>
<dbReference type="PANTHER" id="PTHR46771:SF5">
    <property type="entry name" value="DETERIN"/>
    <property type="match status" value="1"/>
</dbReference>
<name>S8AHI2_DACHA</name>
<dbReference type="InterPro" id="IPR001370">
    <property type="entry name" value="BIR_rpt"/>
</dbReference>
<feature type="compositionally biased region" description="Basic and acidic residues" evidence="3">
    <location>
        <begin position="264"/>
        <end position="273"/>
    </location>
</feature>
<dbReference type="GO" id="GO:0046872">
    <property type="term" value="F:metal ion binding"/>
    <property type="evidence" value="ECO:0007669"/>
    <property type="project" value="UniProtKB-KW"/>
</dbReference>
<dbReference type="PANTHER" id="PTHR46771">
    <property type="entry name" value="DETERIN"/>
    <property type="match status" value="1"/>
</dbReference>
<dbReference type="PROSITE" id="PS50143">
    <property type="entry name" value="BIR_REPEAT_2"/>
    <property type="match status" value="2"/>
</dbReference>
<dbReference type="SUPFAM" id="SSF57924">
    <property type="entry name" value="Inhibitor of apoptosis (IAP) repeat"/>
    <property type="match status" value="2"/>
</dbReference>
<evidence type="ECO:0000256" key="3">
    <source>
        <dbReference type="SAM" id="MobiDB-lite"/>
    </source>
</evidence>
<dbReference type="Gene3D" id="1.10.1170.10">
    <property type="entry name" value="Inhibitor Of Apoptosis Protein (2mihbC-IAP-1), Chain A"/>
    <property type="match status" value="2"/>
</dbReference>
<dbReference type="InterPro" id="IPR051190">
    <property type="entry name" value="Baculoviral_IAP"/>
</dbReference>
<dbReference type="EMBL" id="AQGS01000291">
    <property type="protein sequence ID" value="EPS40621.1"/>
    <property type="molecule type" value="Genomic_DNA"/>
</dbReference>
<evidence type="ECO:0000313" key="4">
    <source>
        <dbReference type="EMBL" id="EPS40621.1"/>
    </source>
</evidence>
<feature type="region of interest" description="Disordered" evidence="3">
    <location>
        <begin position="595"/>
        <end position="701"/>
    </location>
</feature>
<feature type="compositionally biased region" description="Basic residues" evidence="3">
    <location>
        <begin position="185"/>
        <end position="202"/>
    </location>
</feature>
<gene>
    <name evidence="4" type="ORF">H072_5509</name>
</gene>
<reference evidence="5" key="2">
    <citation type="submission" date="2013-04" db="EMBL/GenBank/DDBJ databases">
        <title>Genomic mechanisms accounting for the adaptation to parasitism in nematode-trapping fungi.</title>
        <authorList>
            <person name="Ahren D.G."/>
        </authorList>
    </citation>
    <scope>NUCLEOTIDE SEQUENCE [LARGE SCALE GENOMIC DNA]</scope>
    <source>
        <strain evidence="5">CBS 200.50</strain>
    </source>
</reference>
<feature type="compositionally biased region" description="Basic residues" evidence="3">
    <location>
        <begin position="621"/>
        <end position="631"/>
    </location>
</feature>
<feature type="region of interest" description="Disordered" evidence="3">
    <location>
        <begin position="163"/>
        <end position="285"/>
    </location>
</feature>
<feature type="compositionally biased region" description="Polar residues" evidence="3">
    <location>
        <begin position="790"/>
        <end position="825"/>
    </location>
</feature>
<dbReference type="Proteomes" id="UP000015100">
    <property type="component" value="Unassembled WGS sequence"/>
</dbReference>
<feature type="region of interest" description="Disordered" evidence="3">
    <location>
        <begin position="326"/>
        <end position="365"/>
    </location>
</feature>
<sequence>MARAGFYFKPAVGDEDNVACFICQKNMSEWDPDDDPAEQHLRHNSSCGWALTMCRDLVVDGDIVCEPLGEGMCQARRMTFDNWWPHEAKEEWKPKVQNMIMAGFIFRPQRDGDDTVYCPYCKLSIDAWERDDDPREAHENLGSETCPFLQYTATLKNTGTLDKGQSTLSLDLSEPPKEKIGSKPRAPRARKAINNTNRKKNLQKTIPPSDEPKAVDTQDESFDDETASKKPTRGRKRRSSAMKEGAKKPLLPKAATANIFEGQPDTKEDRDLKPPPAKRRVTRASMVNNLSDLRADIIVSNMLTPDVDDDKPSSINLDNILITSNSKEKKRSTRSSSIATKSTKMKQRGASRVHKNSAGLNDNETDEILDRELRAYIAPANGDSDAENKNPHLGDLSQSLHEQDKMVTPKNSVSSDAIKENQEPTQPSLVLHFSPVSETRNTVQDPTDRRSEATKSKSSSGVFEDLKEDSLPKPNLKPCSKSGNADERRLYSATVSGPGTMVDATATEQYDSLASEIPKSPCQSPKHRDIICKVSSPQPLQGSVGQSISSKHLPSENDNFDEVPTDTVIEAGTQSKKTESFSELSAKTTFCQSIPISASGDKDKKRKSDVVGDPDQEGRMGKKRKMIKAVKPRVSEKIQHAGGSPNKSSSNATIYPDLQPRGNNESPKVCAAIRGKTSPATQTTIRLGPAETSPRKEAEPNLGLVAQNNGIEEQTQFPGDTGAGEETTILDEIEVIGDLISDNLVPTHEKSLASDGNTIDAILFNYENPRGSVSQKEVSVGSASAHELAGNTSLPGSPDENASQDSIPNTQFSGPGSQMTLATSFQGSSKGVSFSSMAEEQQLTEMDTPLECVQVHSTTDSPKQIRAPLSVIQKPQNKSLALVTPRGKSGGLSFAPVQSLKPWKSTDLELCIGGLKENPLPRNSSNTLPLSERGMTVAQWIIEMSKKAEKRLVHNGEQLVSFFETEAERAITTIEAIRTE</sequence>
<dbReference type="SMART" id="SM00238">
    <property type="entry name" value="BIR"/>
    <property type="match status" value="2"/>
</dbReference>
<keyword evidence="5" id="KW-1185">Reference proteome</keyword>
<evidence type="ECO:0008006" key="6">
    <source>
        <dbReference type="Google" id="ProtNLM"/>
    </source>
</evidence>
<dbReference type="STRING" id="1284197.S8AHI2"/>
<evidence type="ECO:0000256" key="1">
    <source>
        <dbReference type="ARBA" id="ARBA00022723"/>
    </source>
</evidence>
<proteinExistence type="predicted"/>
<feature type="compositionally biased region" description="Basic residues" evidence="3">
    <location>
        <begin position="230"/>
        <end position="240"/>
    </location>
</feature>
<feature type="region of interest" description="Disordered" evidence="3">
    <location>
        <begin position="536"/>
        <end position="562"/>
    </location>
</feature>